<keyword evidence="2" id="KW-0812">Transmembrane</keyword>
<proteinExistence type="predicted"/>
<name>A0A8H7DU94_PLEOS</name>
<feature type="chain" id="PRO_5034551378" evidence="3">
    <location>
        <begin position="22"/>
        <end position="327"/>
    </location>
</feature>
<organism evidence="4 5">
    <name type="scientific">Pleurotus ostreatus</name>
    <name type="common">Oyster mushroom</name>
    <name type="synonym">White-rot fungus</name>
    <dbReference type="NCBI Taxonomy" id="5322"/>
    <lineage>
        <taxon>Eukaryota</taxon>
        <taxon>Fungi</taxon>
        <taxon>Dikarya</taxon>
        <taxon>Basidiomycota</taxon>
        <taxon>Agaricomycotina</taxon>
        <taxon>Agaricomycetes</taxon>
        <taxon>Agaricomycetidae</taxon>
        <taxon>Agaricales</taxon>
        <taxon>Pleurotineae</taxon>
        <taxon>Pleurotaceae</taxon>
        <taxon>Pleurotus</taxon>
    </lineage>
</organism>
<evidence type="ECO:0000313" key="4">
    <source>
        <dbReference type="EMBL" id="KAF7430909.1"/>
    </source>
</evidence>
<feature type="region of interest" description="Disordered" evidence="1">
    <location>
        <begin position="200"/>
        <end position="231"/>
    </location>
</feature>
<gene>
    <name evidence="4" type="ORF">PC9H_006624</name>
</gene>
<keyword evidence="2" id="KW-1133">Transmembrane helix</keyword>
<dbReference type="EMBL" id="JACETU010000004">
    <property type="protein sequence ID" value="KAF7430909.1"/>
    <property type="molecule type" value="Genomic_DNA"/>
</dbReference>
<feature type="compositionally biased region" description="Polar residues" evidence="1">
    <location>
        <begin position="202"/>
        <end position="227"/>
    </location>
</feature>
<feature type="signal peptide" evidence="3">
    <location>
        <begin position="1"/>
        <end position="21"/>
    </location>
</feature>
<reference evidence="4" key="1">
    <citation type="submission" date="2019-07" db="EMBL/GenBank/DDBJ databases">
        <authorList>
            <person name="Palmer J.M."/>
        </authorList>
    </citation>
    <scope>NUCLEOTIDE SEQUENCE</scope>
    <source>
        <strain evidence="4">PC9</strain>
    </source>
</reference>
<evidence type="ECO:0000313" key="5">
    <source>
        <dbReference type="Proteomes" id="UP000623687"/>
    </source>
</evidence>
<keyword evidence="3" id="KW-0732">Signal</keyword>
<dbReference type="OrthoDB" id="3270641at2759"/>
<sequence length="327" mass="36144">MPTPMLSAVMLLSSFLSLVGATENAALRNVTIDDRFGDAMTHVVPSYIPPNKWSPNGGSARPNASLAHNGTWHDATYHPKNAPHKASFSFTGVSLYVYCIIANTPPPHSDTFDAFANYTFFLDEELVGTYTHKAEKTHDFFYNVAVYVNQTMTNGSHNFSIAAYSQDQPVLLLFDYAVYTTIEESLDSATVSSQKAKALHTSAETVENPQPSSHTTGVLYTSTNTPDVKNGPKSHPNVGVIIHGTLGGIAFAFCIGIFFVIRVRRRQQQQTKKTSGRQLSNYRNEKAIAITHTDDEGTIRELRQIIQHLRAEKRVMRAAMLPPRAPQ</sequence>
<dbReference type="AlphaFoldDB" id="A0A8H7DU94"/>
<protein>
    <submittedName>
        <fullName evidence="4">Uncharacterized protein</fullName>
    </submittedName>
</protein>
<dbReference type="GeneID" id="59376442"/>
<dbReference type="Proteomes" id="UP000623687">
    <property type="component" value="Unassembled WGS sequence"/>
</dbReference>
<keyword evidence="5" id="KW-1185">Reference proteome</keyword>
<dbReference type="VEuPathDB" id="FungiDB:PC9H_006624"/>
<comment type="caution">
    <text evidence="4">The sequence shown here is derived from an EMBL/GenBank/DDBJ whole genome shotgun (WGS) entry which is preliminary data.</text>
</comment>
<evidence type="ECO:0000256" key="2">
    <source>
        <dbReference type="SAM" id="Phobius"/>
    </source>
</evidence>
<evidence type="ECO:0000256" key="3">
    <source>
        <dbReference type="SAM" id="SignalP"/>
    </source>
</evidence>
<keyword evidence="2" id="KW-0472">Membrane</keyword>
<dbReference type="RefSeq" id="XP_036632187.1">
    <property type="nucleotide sequence ID" value="XM_036776168.1"/>
</dbReference>
<accession>A0A8H7DU94</accession>
<evidence type="ECO:0000256" key="1">
    <source>
        <dbReference type="SAM" id="MobiDB-lite"/>
    </source>
</evidence>
<feature type="transmembrane region" description="Helical" evidence="2">
    <location>
        <begin position="240"/>
        <end position="263"/>
    </location>
</feature>